<name>E9H8B3_DAPPU</name>
<dbReference type="Proteomes" id="UP000000305">
    <property type="component" value="Unassembled WGS sequence"/>
</dbReference>
<gene>
    <name evidence="2" type="ORF">DAPPUDRAFT_326636</name>
</gene>
<evidence type="ECO:0000256" key="1">
    <source>
        <dbReference type="SAM" id="Phobius"/>
    </source>
</evidence>
<keyword evidence="1" id="KW-0812">Transmembrane</keyword>
<evidence type="ECO:0000313" key="3">
    <source>
        <dbReference type="Proteomes" id="UP000000305"/>
    </source>
</evidence>
<sequence>MFNLGEPRTSNLEPRKFSSFRFASFFRMGNTLLKSSKSSYKSQIIDRLGDEEKYIQALTGFVSFGIFKFIVWPYLKDLNEMRK</sequence>
<keyword evidence="1" id="KW-0472">Membrane</keyword>
<dbReference type="HOGENOM" id="CLU_2544914_0_0_1"/>
<dbReference type="InParanoid" id="E9H8B3"/>
<reference evidence="2 3" key="1">
    <citation type="journal article" date="2011" name="Science">
        <title>The ecoresponsive genome of Daphnia pulex.</title>
        <authorList>
            <person name="Colbourne J.K."/>
            <person name="Pfrender M.E."/>
            <person name="Gilbert D."/>
            <person name="Thomas W.K."/>
            <person name="Tucker A."/>
            <person name="Oakley T.H."/>
            <person name="Tokishita S."/>
            <person name="Aerts A."/>
            <person name="Arnold G.J."/>
            <person name="Basu M.K."/>
            <person name="Bauer D.J."/>
            <person name="Caceres C.E."/>
            <person name="Carmel L."/>
            <person name="Casola C."/>
            <person name="Choi J.H."/>
            <person name="Detter J.C."/>
            <person name="Dong Q."/>
            <person name="Dusheyko S."/>
            <person name="Eads B.D."/>
            <person name="Frohlich T."/>
            <person name="Geiler-Samerotte K.A."/>
            <person name="Gerlach D."/>
            <person name="Hatcher P."/>
            <person name="Jogdeo S."/>
            <person name="Krijgsveld J."/>
            <person name="Kriventseva E.V."/>
            <person name="Kultz D."/>
            <person name="Laforsch C."/>
            <person name="Lindquist E."/>
            <person name="Lopez J."/>
            <person name="Manak J.R."/>
            <person name="Muller J."/>
            <person name="Pangilinan J."/>
            <person name="Patwardhan R.P."/>
            <person name="Pitluck S."/>
            <person name="Pritham E.J."/>
            <person name="Rechtsteiner A."/>
            <person name="Rho M."/>
            <person name="Rogozin I.B."/>
            <person name="Sakarya O."/>
            <person name="Salamov A."/>
            <person name="Schaack S."/>
            <person name="Shapiro H."/>
            <person name="Shiga Y."/>
            <person name="Skalitzky C."/>
            <person name="Smith Z."/>
            <person name="Souvorov A."/>
            <person name="Sung W."/>
            <person name="Tang Z."/>
            <person name="Tsuchiya D."/>
            <person name="Tu H."/>
            <person name="Vos H."/>
            <person name="Wang M."/>
            <person name="Wolf Y.I."/>
            <person name="Yamagata H."/>
            <person name="Yamada T."/>
            <person name="Ye Y."/>
            <person name="Shaw J.R."/>
            <person name="Andrews J."/>
            <person name="Crease T.J."/>
            <person name="Tang H."/>
            <person name="Lucas S.M."/>
            <person name="Robertson H.M."/>
            <person name="Bork P."/>
            <person name="Koonin E.V."/>
            <person name="Zdobnov E.M."/>
            <person name="Grigoriev I.V."/>
            <person name="Lynch M."/>
            <person name="Boore J.L."/>
        </authorList>
    </citation>
    <scope>NUCLEOTIDE SEQUENCE [LARGE SCALE GENOMIC DNA]</scope>
</reference>
<dbReference type="EMBL" id="GL732603">
    <property type="protein sequence ID" value="EFX72039.1"/>
    <property type="molecule type" value="Genomic_DNA"/>
</dbReference>
<evidence type="ECO:0000313" key="2">
    <source>
        <dbReference type="EMBL" id="EFX72039.1"/>
    </source>
</evidence>
<accession>E9H8B3</accession>
<dbReference type="AlphaFoldDB" id="E9H8B3"/>
<feature type="transmembrane region" description="Helical" evidence="1">
    <location>
        <begin position="54"/>
        <end position="75"/>
    </location>
</feature>
<proteinExistence type="predicted"/>
<keyword evidence="1" id="KW-1133">Transmembrane helix</keyword>
<protein>
    <submittedName>
        <fullName evidence="2">Uncharacterized protein</fullName>
    </submittedName>
</protein>
<keyword evidence="3" id="KW-1185">Reference proteome</keyword>
<dbReference type="KEGG" id="dpx:DAPPUDRAFT_326636"/>
<organism evidence="2 3">
    <name type="scientific">Daphnia pulex</name>
    <name type="common">Water flea</name>
    <dbReference type="NCBI Taxonomy" id="6669"/>
    <lineage>
        <taxon>Eukaryota</taxon>
        <taxon>Metazoa</taxon>
        <taxon>Ecdysozoa</taxon>
        <taxon>Arthropoda</taxon>
        <taxon>Crustacea</taxon>
        <taxon>Branchiopoda</taxon>
        <taxon>Diplostraca</taxon>
        <taxon>Cladocera</taxon>
        <taxon>Anomopoda</taxon>
        <taxon>Daphniidae</taxon>
        <taxon>Daphnia</taxon>
    </lineage>
</organism>